<dbReference type="GO" id="GO:0006338">
    <property type="term" value="P:chromatin remodeling"/>
    <property type="evidence" value="ECO:0007669"/>
    <property type="project" value="InterPro"/>
</dbReference>
<feature type="compositionally biased region" description="Acidic residues" evidence="1">
    <location>
        <begin position="351"/>
        <end position="361"/>
    </location>
</feature>
<evidence type="ECO:0000259" key="2">
    <source>
        <dbReference type="SMART" id="SM01406"/>
    </source>
</evidence>
<feature type="region of interest" description="Disordered" evidence="1">
    <location>
        <begin position="15"/>
        <end position="93"/>
    </location>
</feature>
<feature type="domain" description="INO80 complex subunit B-like conserved region" evidence="2">
    <location>
        <begin position="424"/>
        <end position="512"/>
    </location>
</feature>
<sequence length="583" mass="64707">MEDCGLPQFDGIRSAVRKKRSRTSCRPKPDAQPVIDSCEHSPSSTTPPSDDVSKASSDENFNANSGRKEFNLNQCMSSVSSSTGVEGEKSHMRNKESKGFNAFYHNDAGLSAFNNKRSSEGVLAPAKWKNTSKLKESFDSDSRSANIYSGRNGESQSSEQSGVILDVLVNDNKVRKVKLKVSGVAPTIQANSITDGASTKKFQFSENRSWQKKNCQGNLEEDHSILHKRTGLQGVPWKDFSAGGFSLGKDGTSGKNASGKHGEKSQPVHVSKRFPKRRVLDWEIGEFYEDDEIRYLTKLKTPKIAAGYKGDEESNKKQQKLSSMEKIGASKLVNDGKKKSTLDIASKDTDYKEEDLASEGELEQKKESVDTLMDGKREMKLTTRQRALQSSKDGSAHGANLIEFSNGLPPAPLRKQKEKLSEVEQQLKKADAAQRRRIQVEKAARESEAEAIRKILGQTSSRRKREDKIKKLQEELAKALQEKVANALKLASNTIRWVMGPNGTVVTFPKEMGLPTALLCANSVQALHVLTPKNIEIRSQSFRFAAYNATRRFRNRCKLELAADFVRNLARALIPEDIFAQAC</sequence>
<dbReference type="InterPro" id="IPR006880">
    <property type="entry name" value="INO80B_C"/>
</dbReference>
<dbReference type="Proteomes" id="UP000467840">
    <property type="component" value="Chromosome 16"/>
</dbReference>
<reference evidence="3 4" key="1">
    <citation type="journal article" date="2020" name="Mol. Plant">
        <title>The Chromosome-Based Rubber Tree Genome Provides New Insights into Spurge Genome Evolution and Rubber Biosynthesis.</title>
        <authorList>
            <person name="Liu J."/>
            <person name="Shi C."/>
            <person name="Shi C.C."/>
            <person name="Li W."/>
            <person name="Zhang Q.J."/>
            <person name="Zhang Y."/>
            <person name="Li K."/>
            <person name="Lu H.F."/>
            <person name="Shi C."/>
            <person name="Zhu S.T."/>
            <person name="Xiao Z.Y."/>
            <person name="Nan H."/>
            <person name="Yue Y."/>
            <person name="Zhu X.G."/>
            <person name="Wu Y."/>
            <person name="Hong X.N."/>
            <person name="Fan G.Y."/>
            <person name="Tong Y."/>
            <person name="Zhang D."/>
            <person name="Mao C.L."/>
            <person name="Liu Y.L."/>
            <person name="Hao S.J."/>
            <person name="Liu W.Q."/>
            <person name="Lv M.Q."/>
            <person name="Zhang H.B."/>
            <person name="Liu Y."/>
            <person name="Hu-Tang G.R."/>
            <person name="Wang J.P."/>
            <person name="Wang J.H."/>
            <person name="Sun Y.H."/>
            <person name="Ni S.B."/>
            <person name="Chen W.B."/>
            <person name="Zhang X.C."/>
            <person name="Jiao Y.N."/>
            <person name="Eichler E.E."/>
            <person name="Li G.H."/>
            <person name="Liu X."/>
            <person name="Gao L.Z."/>
        </authorList>
    </citation>
    <scope>NUCLEOTIDE SEQUENCE [LARGE SCALE GENOMIC DNA]</scope>
    <source>
        <strain evidence="4">cv. GT1</strain>
        <tissue evidence="3">Leaf</tissue>
    </source>
</reference>
<dbReference type="InterPro" id="IPR029523">
    <property type="entry name" value="INO80B/Ies2"/>
</dbReference>
<feature type="region of interest" description="Disordered" evidence="1">
    <location>
        <begin position="389"/>
        <end position="417"/>
    </location>
</feature>
<comment type="caution">
    <text evidence="3">The sequence shown here is derived from an EMBL/GenBank/DDBJ whole genome shotgun (WGS) entry which is preliminary data.</text>
</comment>
<feature type="region of interest" description="Disordered" evidence="1">
    <location>
        <begin position="349"/>
        <end position="369"/>
    </location>
</feature>
<evidence type="ECO:0000313" key="4">
    <source>
        <dbReference type="Proteomes" id="UP000467840"/>
    </source>
</evidence>
<evidence type="ECO:0000256" key="1">
    <source>
        <dbReference type="SAM" id="MobiDB-lite"/>
    </source>
</evidence>
<dbReference type="EMBL" id="JAAGAX010000009">
    <property type="protein sequence ID" value="KAF2304785.1"/>
    <property type="molecule type" value="Genomic_DNA"/>
</dbReference>
<evidence type="ECO:0000313" key="3">
    <source>
        <dbReference type="EMBL" id="KAF2304785.1"/>
    </source>
</evidence>
<dbReference type="GO" id="GO:0031011">
    <property type="term" value="C:Ino80 complex"/>
    <property type="evidence" value="ECO:0007669"/>
    <property type="project" value="InterPro"/>
</dbReference>
<dbReference type="PANTHER" id="PTHR21561:SF25">
    <property type="entry name" value="OS03G0811500 PROTEIN"/>
    <property type="match status" value="1"/>
</dbReference>
<dbReference type="Pfam" id="PF04795">
    <property type="entry name" value="PAPA-1"/>
    <property type="match status" value="1"/>
</dbReference>
<dbReference type="SMART" id="SM01406">
    <property type="entry name" value="PAPA-1"/>
    <property type="match status" value="1"/>
</dbReference>
<keyword evidence="4" id="KW-1185">Reference proteome</keyword>
<proteinExistence type="predicted"/>
<feature type="compositionally biased region" description="Polar residues" evidence="1">
    <location>
        <begin position="58"/>
        <end position="76"/>
    </location>
</feature>
<dbReference type="PANTHER" id="PTHR21561">
    <property type="entry name" value="INO80 COMPLEX SUBUNIT B"/>
    <property type="match status" value="1"/>
</dbReference>
<feature type="compositionally biased region" description="Basic residues" evidence="1">
    <location>
        <begin position="15"/>
        <end position="25"/>
    </location>
</feature>
<organism evidence="3 4">
    <name type="scientific">Hevea brasiliensis</name>
    <name type="common">Para rubber tree</name>
    <name type="synonym">Siphonia brasiliensis</name>
    <dbReference type="NCBI Taxonomy" id="3981"/>
    <lineage>
        <taxon>Eukaryota</taxon>
        <taxon>Viridiplantae</taxon>
        <taxon>Streptophyta</taxon>
        <taxon>Embryophyta</taxon>
        <taxon>Tracheophyta</taxon>
        <taxon>Spermatophyta</taxon>
        <taxon>Magnoliopsida</taxon>
        <taxon>eudicotyledons</taxon>
        <taxon>Gunneridae</taxon>
        <taxon>Pentapetalae</taxon>
        <taxon>rosids</taxon>
        <taxon>fabids</taxon>
        <taxon>Malpighiales</taxon>
        <taxon>Euphorbiaceae</taxon>
        <taxon>Crotonoideae</taxon>
        <taxon>Micrandreae</taxon>
        <taxon>Hevea</taxon>
    </lineage>
</organism>
<name>A0A6A6LWN8_HEVBR</name>
<gene>
    <name evidence="3" type="ORF">GH714_037958</name>
</gene>
<accession>A0A6A6LWN8</accession>
<feature type="region of interest" description="Disordered" evidence="1">
    <location>
        <begin position="248"/>
        <end position="270"/>
    </location>
</feature>
<dbReference type="AlphaFoldDB" id="A0A6A6LWN8"/>
<protein>
    <recommendedName>
        <fullName evidence="2">INO80 complex subunit B-like conserved region domain-containing protein</fullName>
    </recommendedName>
</protein>